<dbReference type="Ensembl" id="ENSAPOT00000034913.1">
    <property type="protein sequence ID" value="ENSAPOP00000019614.1"/>
    <property type="gene ID" value="ENSAPOG00000023078.1"/>
</dbReference>
<dbReference type="Pfam" id="PF13358">
    <property type="entry name" value="DDE_3"/>
    <property type="match status" value="1"/>
</dbReference>
<dbReference type="STRING" id="80966.ENSAPOP00000019614"/>
<proteinExistence type="predicted"/>
<reference evidence="2" key="2">
    <citation type="submission" date="2025-09" db="UniProtKB">
        <authorList>
            <consortium name="Ensembl"/>
        </authorList>
    </citation>
    <scope>IDENTIFICATION</scope>
</reference>
<reference evidence="2" key="1">
    <citation type="submission" date="2025-08" db="UniProtKB">
        <authorList>
            <consortium name="Ensembl"/>
        </authorList>
    </citation>
    <scope>IDENTIFICATION</scope>
</reference>
<dbReference type="InterPro" id="IPR038717">
    <property type="entry name" value="Tc1-like_DDE_dom"/>
</dbReference>
<dbReference type="GO" id="GO:0003676">
    <property type="term" value="F:nucleic acid binding"/>
    <property type="evidence" value="ECO:0007669"/>
    <property type="project" value="InterPro"/>
</dbReference>
<evidence type="ECO:0000313" key="3">
    <source>
        <dbReference type="Proteomes" id="UP000257200"/>
    </source>
</evidence>
<evidence type="ECO:0000259" key="1">
    <source>
        <dbReference type="Pfam" id="PF13358"/>
    </source>
</evidence>
<protein>
    <recommendedName>
        <fullName evidence="1">Tc1-like transposase DDE domain-containing protein</fullName>
    </recommendedName>
</protein>
<dbReference type="InterPro" id="IPR036397">
    <property type="entry name" value="RNaseH_sf"/>
</dbReference>
<accession>A0A3Q1FT46</accession>
<sequence>MKTEQGTFQHDNNPKRLAKKTKEWLSKKKFKVLEWPPQSPDLNSIENLWELLNQYQDKSTHIRNEEDLWKDCQSTWSKITGDMCSKLEQGY</sequence>
<keyword evidence="3" id="KW-1185">Reference proteome</keyword>
<dbReference type="AlphaFoldDB" id="A0A3Q1FT46"/>
<dbReference type="InParanoid" id="A0A3Q1FT46"/>
<dbReference type="GeneTree" id="ENSGT00940000180182"/>
<dbReference type="Gene3D" id="3.30.420.10">
    <property type="entry name" value="Ribonuclease H-like superfamily/Ribonuclease H"/>
    <property type="match status" value="1"/>
</dbReference>
<feature type="domain" description="Tc1-like transposase DDE" evidence="1">
    <location>
        <begin position="11"/>
        <end position="68"/>
    </location>
</feature>
<dbReference type="Proteomes" id="UP000257200">
    <property type="component" value="Unplaced"/>
</dbReference>
<organism evidence="2 3">
    <name type="scientific">Acanthochromis polyacanthus</name>
    <name type="common">spiny chromis</name>
    <dbReference type="NCBI Taxonomy" id="80966"/>
    <lineage>
        <taxon>Eukaryota</taxon>
        <taxon>Metazoa</taxon>
        <taxon>Chordata</taxon>
        <taxon>Craniata</taxon>
        <taxon>Vertebrata</taxon>
        <taxon>Euteleostomi</taxon>
        <taxon>Actinopterygii</taxon>
        <taxon>Neopterygii</taxon>
        <taxon>Teleostei</taxon>
        <taxon>Neoteleostei</taxon>
        <taxon>Acanthomorphata</taxon>
        <taxon>Ovalentaria</taxon>
        <taxon>Pomacentridae</taxon>
        <taxon>Acanthochromis</taxon>
    </lineage>
</organism>
<name>A0A3Q1FT46_9TELE</name>
<evidence type="ECO:0000313" key="2">
    <source>
        <dbReference type="Ensembl" id="ENSAPOP00000019614.1"/>
    </source>
</evidence>